<dbReference type="GO" id="GO:0006906">
    <property type="term" value="P:vesicle fusion"/>
    <property type="evidence" value="ECO:0007669"/>
    <property type="project" value="EnsemblFungi"/>
</dbReference>
<keyword evidence="3" id="KW-0813">Transport</keyword>
<dbReference type="GO" id="GO:0031201">
    <property type="term" value="C:SNARE complex"/>
    <property type="evidence" value="ECO:0007669"/>
    <property type="project" value="EnsemblFungi"/>
</dbReference>
<dbReference type="GO" id="GO:0005768">
    <property type="term" value="C:endosome"/>
    <property type="evidence" value="ECO:0007669"/>
    <property type="project" value="EnsemblFungi"/>
</dbReference>
<dbReference type="SUPFAM" id="SSF58038">
    <property type="entry name" value="SNARE fusion complex"/>
    <property type="match status" value="1"/>
</dbReference>
<dbReference type="GO" id="GO:0000149">
    <property type="term" value="F:SNARE binding"/>
    <property type="evidence" value="ECO:0007669"/>
    <property type="project" value="TreeGrafter"/>
</dbReference>
<dbReference type="InterPro" id="IPR006012">
    <property type="entry name" value="Syntaxin/epimorphin_CS"/>
</dbReference>
<dbReference type="RefSeq" id="XP_024713330.1">
    <property type="nucleotide sequence ID" value="XM_024858420.1"/>
</dbReference>
<gene>
    <name evidence="15" type="ORF">C7M61_003065</name>
</gene>
<dbReference type="CDD" id="cd21444">
    <property type="entry name" value="SNARE_NTD_Tlg1p-like"/>
    <property type="match status" value="1"/>
</dbReference>
<dbReference type="GO" id="GO:0005484">
    <property type="term" value="F:SNAP receptor activity"/>
    <property type="evidence" value="ECO:0007669"/>
    <property type="project" value="EnsemblFungi"/>
</dbReference>
<dbReference type="Gene3D" id="1.20.5.110">
    <property type="match status" value="1"/>
</dbReference>
<dbReference type="Gene3D" id="1.20.58.90">
    <property type="match status" value="1"/>
</dbReference>
<evidence type="ECO:0000256" key="11">
    <source>
        <dbReference type="SAM" id="Coils"/>
    </source>
</evidence>
<evidence type="ECO:0000256" key="1">
    <source>
        <dbReference type="ARBA" id="ARBA00004409"/>
    </source>
</evidence>
<dbReference type="PROSITE" id="PS00914">
    <property type="entry name" value="SYNTAXIN"/>
    <property type="match status" value="1"/>
</dbReference>
<name>A0A2P7YPE6_9ASCO</name>
<dbReference type="SUPFAM" id="SSF47661">
    <property type="entry name" value="t-snare proteins"/>
    <property type="match status" value="1"/>
</dbReference>
<proteinExistence type="inferred from homology"/>
<dbReference type="GO" id="GO:0048278">
    <property type="term" value="P:vesicle docking"/>
    <property type="evidence" value="ECO:0007669"/>
    <property type="project" value="TreeGrafter"/>
</dbReference>
<dbReference type="AlphaFoldDB" id="A0A2P7YPE6"/>
<evidence type="ECO:0000256" key="7">
    <source>
        <dbReference type="ARBA" id="ARBA00023034"/>
    </source>
</evidence>
<dbReference type="GO" id="GO:0005802">
    <property type="term" value="C:trans-Golgi network"/>
    <property type="evidence" value="ECO:0007669"/>
    <property type="project" value="EnsemblFungi"/>
</dbReference>
<evidence type="ECO:0000256" key="13">
    <source>
        <dbReference type="SAM" id="Phobius"/>
    </source>
</evidence>
<dbReference type="CDD" id="cd15851">
    <property type="entry name" value="SNARE_Syntaxin6"/>
    <property type="match status" value="1"/>
</dbReference>
<dbReference type="EMBL" id="PYFQ01000007">
    <property type="protein sequence ID" value="PSK37820.1"/>
    <property type="molecule type" value="Genomic_DNA"/>
</dbReference>
<protein>
    <recommendedName>
        <fullName evidence="10">t-SNARE affecting a late Golgi compartment protein 1</fullName>
    </recommendedName>
</protein>
<dbReference type="PANTHER" id="PTHR19957">
    <property type="entry name" value="SYNTAXIN"/>
    <property type="match status" value="1"/>
</dbReference>
<evidence type="ECO:0000256" key="9">
    <source>
        <dbReference type="ARBA" id="ARBA00023136"/>
    </source>
</evidence>
<dbReference type="Pfam" id="PF09177">
    <property type="entry name" value="STX6_10_61_N"/>
    <property type="match status" value="1"/>
</dbReference>
<dbReference type="PANTHER" id="PTHR19957:SF224">
    <property type="entry name" value="HL02043P"/>
    <property type="match status" value="1"/>
</dbReference>
<evidence type="ECO:0000313" key="15">
    <source>
        <dbReference type="EMBL" id="PSK37820.1"/>
    </source>
</evidence>
<keyword evidence="5" id="KW-0653">Protein transport</keyword>
<evidence type="ECO:0000256" key="12">
    <source>
        <dbReference type="SAM" id="MobiDB-lite"/>
    </source>
</evidence>
<sequence length="230" mass="26721">MDPFKEVEEDCWSQIHSLESFIGRVKFINEDAKLDFQNNYQELAETLEDLKQAVQISESNPSQFNLNSSDIVGRKQILGQLLLKIASLENEWNERVRNPQRQREVTTMSNRISQDDDRDSPFSDSQRIDREFNLFQQQEQIQDQDLQLDLIHETMRNLNQQAQLMGGELEEQGFMLDELDQDMDTVGNKLQRGLKRVNYVIEKNRETASNCCIGVLMVVLVILLLVLTLA</sequence>
<evidence type="ECO:0000313" key="16">
    <source>
        <dbReference type="Proteomes" id="UP000241107"/>
    </source>
</evidence>
<dbReference type="STRING" id="418784.A0A2P7YPE6"/>
<dbReference type="PROSITE" id="PS50192">
    <property type="entry name" value="T_SNARE"/>
    <property type="match status" value="1"/>
</dbReference>
<dbReference type="InterPro" id="IPR045242">
    <property type="entry name" value="Syntaxin"/>
</dbReference>
<organism evidence="15 16">
    <name type="scientific">Candidozyma pseudohaemuli</name>
    <dbReference type="NCBI Taxonomy" id="418784"/>
    <lineage>
        <taxon>Eukaryota</taxon>
        <taxon>Fungi</taxon>
        <taxon>Dikarya</taxon>
        <taxon>Ascomycota</taxon>
        <taxon>Saccharomycotina</taxon>
        <taxon>Pichiomycetes</taxon>
        <taxon>Metschnikowiaceae</taxon>
        <taxon>Candidozyma</taxon>
    </lineage>
</organism>
<feature type="transmembrane region" description="Helical" evidence="13">
    <location>
        <begin position="213"/>
        <end position="229"/>
    </location>
</feature>
<reference evidence="15 16" key="1">
    <citation type="submission" date="2018-03" db="EMBL/GenBank/DDBJ databases">
        <title>Candida pseudohaemulonii genome assembly and annotation.</title>
        <authorList>
            <person name="Munoz J.F."/>
            <person name="Gade L.G."/>
            <person name="Chow N.A."/>
            <person name="Litvintseva A.P."/>
            <person name="Loparev V.N."/>
            <person name="Cuomo C.A."/>
        </authorList>
    </citation>
    <scope>NUCLEOTIDE SEQUENCE [LARGE SCALE GENOMIC DNA]</scope>
    <source>
        <strain evidence="15 16">B12108</strain>
    </source>
</reference>
<keyword evidence="7" id="KW-0333">Golgi apparatus</keyword>
<evidence type="ECO:0000256" key="5">
    <source>
        <dbReference type="ARBA" id="ARBA00022927"/>
    </source>
</evidence>
<evidence type="ECO:0000256" key="3">
    <source>
        <dbReference type="ARBA" id="ARBA00022448"/>
    </source>
</evidence>
<dbReference type="InterPro" id="IPR000727">
    <property type="entry name" value="T_SNARE_dom"/>
</dbReference>
<dbReference type="Proteomes" id="UP000241107">
    <property type="component" value="Unassembled WGS sequence"/>
</dbReference>
<dbReference type="InterPro" id="IPR048036">
    <property type="entry name" value="Tlg1p-like_N"/>
</dbReference>
<comment type="similarity">
    <text evidence="2">Belongs to the syntaxin family.</text>
</comment>
<dbReference type="GO" id="GO:0000139">
    <property type="term" value="C:Golgi membrane"/>
    <property type="evidence" value="ECO:0007669"/>
    <property type="project" value="UniProtKB-SubCell"/>
</dbReference>
<dbReference type="GO" id="GO:0006886">
    <property type="term" value="P:intracellular protein transport"/>
    <property type="evidence" value="ECO:0007669"/>
    <property type="project" value="InterPro"/>
</dbReference>
<evidence type="ECO:0000256" key="4">
    <source>
        <dbReference type="ARBA" id="ARBA00022692"/>
    </source>
</evidence>
<feature type="coiled-coil region" evidence="11">
    <location>
        <begin position="33"/>
        <end position="60"/>
    </location>
</feature>
<comment type="caution">
    <text evidence="15">The sequence shown here is derived from an EMBL/GenBank/DDBJ whole genome shotgun (WGS) entry which is preliminary data.</text>
</comment>
<dbReference type="InterPro" id="IPR015260">
    <property type="entry name" value="Syntaxin-6/10/61_N"/>
</dbReference>
<comment type="subcellular location">
    <subcellularLocation>
        <location evidence="1">Golgi apparatus membrane</location>
        <topology evidence="1">Single-pass type IV membrane protein</topology>
    </subcellularLocation>
</comment>
<dbReference type="FunFam" id="1.20.5.110:FF:000006">
    <property type="entry name" value="Syntaxin 6"/>
    <property type="match status" value="1"/>
</dbReference>
<keyword evidence="8 11" id="KW-0175">Coiled coil</keyword>
<accession>A0A2P7YPE6</accession>
<keyword evidence="6 13" id="KW-1133">Transmembrane helix</keyword>
<evidence type="ECO:0000259" key="14">
    <source>
        <dbReference type="PROSITE" id="PS50192"/>
    </source>
</evidence>
<dbReference type="GO" id="GO:0048193">
    <property type="term" value="P:Golgi vesicle transport"/>
    <property type="evidence" value="ECO:0007669"/>
    <property type="project" value="InterPro"/>
</dbReference>
<dbReference type="SMART" id="SM00397">
    <property type="entry name" value="t_SNARE"/>
    <property type="match status" value="1"/>
</dbReference>
<dbReference type="GeneID" id="36566454"/>
<feature type="compositionally biased region" description="Basic and acidic residues" evidence="12">
    <location>
        <begin position="113"/>
        <end position="123"/>
    </location>
</feature>
<dbReference type="OrthoDB" id="546861at2759"/>
<evidence type="ECO:0000256" key="8">
    <source>
        <dbReference type="ARBA" id="ARBA00023054"/>
    </source>
</evidence>
<feature type="region of interest" description="Disordered" evidence="12">
    <location>
        <begin position="99"/>
        <end position="123"/>
    </location>
</feature>
<keyword evidence="9 13" id="KW-0472">Membrane</keyword>
<feature type="domain" description="T-SNARE coiled-coil homology" evidence="14">
    <location>
        <begin position="138"/>
        <end position="200"/>
    </location>
</feature>
<evidence type="ECO:0000256" key="10">
    <source>
        <dbReference type="ARBA" id="ARBA00073343"/>
    </source>
</evidence>
<evidence type="ECO:0000256" key="6">
    <source>
        <dbReference type="ARBA" id="ARBA00022989"/>
    </source>
</evidence>
<dbReference type="InterPro" id="IPR010989">
    <property type="entry name" value="SNARE"/>
</dbReference>
<keyword evidence="16" id="KW-1185">Reference proteome</keyword>
<evidence type="ECO:0000256" key="2">
    <source>
        <dbReference type="ARBA" id="ARBA00009063"/>
    </source>
</evidence>
<keyword evidence="4 13" id="KW-0812">Transmembrane</keyword>
<dbReference type="GO" id="GO:0006897">
    <property type="term" value="P:endocytosis"/>
    <property type="evidence" value="ECO:0007669"/>
    <property type="project" value="EnsemblFungi"/>
</dbReference>
<dbReference type="VEuPathDB" id="FungiDB:C7M61_003065"/>